<accession>E3JD68</accession>
<dbReference type="EMBL" id="CP002299">
    <property type="protein sequence ID" value="ADP82352.1"/>
    <property type="molecule type" value="Genomic_DNA"/>
</dbReference>
<dbReference type="KEGG" id="fri:FraEuI1c_4353"/>
<dbReference type="RefSeq" id="WP_013425470.1">
    <property type="nucleotide sequence ID" value="NC_014666.1"/>
</dbReference>
<evidence type="ECO:0000313" key="1">
    <source>
        <dbReference type="EMBL" id="ADP82352.1"/>
    </source>
</evidence>
<name>E3JD68_PSEI1</name>
<sequence length="150" mass="16582">MTHDGEGPTGLFDELMAEVTGTTGQFDHRAHLHLTWLAIRRVGMPAAVRVVSDGIQQAALHAGAPRKYHATVSRAWVELVAHHATARAAADFEGFIDAHPVLLDKRLLTRFYRATTLAGSPARTHWVEPDLEPFPWDRGRPHERGTGVLL</sequence>
<protein>
    <submittedName>
        <fullName evidence="1">Uncharacterized protein</fullName>
    </submittedName>
</protein>
<reference evidence="1 2" key="1">
    <citation type="submission" date="2010-10" db="EMBL/GenBank/DDBJ databases">
        <title>Complete sequence of Frankia sp. EuI1c.</title>
        <authorList>
            <consortium name="US DOE Joint Genome Institute"/>
            <person name="Lucas S."/>
            <person name="Copeland A."/>
            <person name="Lapidus A."/>
            <person name="Cheng J.-F."/>
            <person name="Bruce D."/>
            <person name="Goodwin L."/>
            <person name="Pitluck S."/>
            <person name="Chertkov O."/>
            <person name="Detter J.C."/>
            <person name="Han C."/>
            <person name="Tapia R."/>
            <person name="Land M."/>
            <person name="Hauser L."/>
            <person name="Jeffries C."/>
            <person name="Kyrpides N."/>
            <person name="Ivanova N."/>
            <person name="Mikhailova N."/>
            <person name="Beauchemin N."/>
            <person name="Sen A."/>
            <person name="Sur S.A."/>
            <person name="Gtari M."/>
            <person name="Wall L."/>
            <person name="Tisa L."/>
            <person name="Woyke T."/>
        </authorList>
    </citation>
    <scope>NUCLEOTIDE SEQUENCE [LARGE SCALE GENOMIC DNA]</scope>
    <source>
        <strain evidence="2">DSM 45817 / CECT 9037 / EuI1c</strain>
    </source>
</reference>
<dbReference type="AlphaFoldDB" id="E3JD68"/>
<dbReference type="Proteomes" id="UP000002484">
    <property type="component" value="Chromosome"/>
</dbReference>
<dbReference type="HOGENOM" id="CLU_142891_1_0_11"/>
<organism evidence="1 2">
    <name type="scientific">Pseudofrankia inefficax (strain DSM 45817 / CECT 9037 / DDB 130130 / EuI1c)</name>
    <name type="common">Frankia inefficax</name>
    <dbReference type="NCBI Taxonomy" id="298654"/>
    <lineage>
        <taxon>Bacteria</taxon>
        <taxon>Bacillati</taxon>
        <taxon>Actinomycetota</taxon>
        <taxon>Actinomycetes</taxon>
        <taxon>Frankiales</taxon>
        <taxon>Frankiaceae</taxon>
        <taxon>Pseudofrankia</taxon>
    </lineage>
</organism>
<gene>
    <name evidence="1" type="ordered locus">FraEuI1c_4353</name>
</gene>
<keyword evidence="2" id="KW-1185">Reference proteome</keyword>
<dbReference type="STRING" id="298654.FraEuI1c_4353"/>
<proteinExistence type="predicted"/>
<dbReference type="eggNOG" id="ENOG5033HGR">
    <property type="taxonomic scope" value="Bacteria"/>
</dbReference>
<evidence type="ECO:0000313" key="2">
    <source>
        <dbReference type="Proteomes" id="UP000002484"/>
    </source>
</evidence>
<dbReference type="InParanoid" id="E3JD68"/>